<keyword evidence="2" id="KW-1160">Virus entry into host cell</keyword>
<dbReference type="EMBL" id="KC821618">
    <property type="protein sequence ID" value="AGO48403.1"/>
    <property type="molecule type" value="Genomic_DNA"/>
</dbReference>
<sequence>MAVRPFKVIADYLDPARKVTNKYYEAFLKTIGGSYTQYDERDRKAYIDKGYLYNPDVYAIVQQMSTKQASIPWAVKIIKDKSAKTNLDRLMIQTKGIVTPQQTAKLKNLKTKAFEEKELDFPLDRPNPLQTWAEFKSLQKTFLKTTGNIFIYKVSLSEGMNAGKPKQLYILPSHLISIVLKHNADFNSDESPIDYYMLTEGSSFTRFEAENVIHIKYANPDYDEQGSHLYGLSPLKSALRNIQSSNEAIDNNNKTLSNSGAFGFLHSKGSTPLQPEQAMELKDRMKEMDADPSRLSKIAGVSAEIGFTRISLTTDELKPFDYLKFDQKTICNVLGWSDKLLNNDDGAKYDNVNVFRRQVITDNIMPDNAIIDEAMQNEFIRKFKGYENAVLESVYDDLPEMQQDIAEMVGWLKELLDRGVINRDEFRDATNFEMLNTSEMQAYTVINDVIPLEEAILTDMNIDEGTNL</sequence>
<dbReference type="OrthoDB" id="8041at10239"/>
<dbReference type="Proteomes" id="UP000014711">
    <property type="component" value="Segment"/>
</dbReference>
<keyword evidence="5" id="KW-1185">Reference proteome</keyword>
<reference evidence="5" key="2">
    <citation type="submission" date="2013-03" db="EMBL/GenBank/DDBJ databases">
        <title>The Cellulophaga phages: a novel, diverse, and globally ubiquitous model system.</title>
        <authorList>
            <person name="Holmfeldt K."/>
            <person name="Solonenko N."/>
            <person name="Shah M."/>
            <person name="Corrier K."/>
            <person name="Riemann L."/>
            <person name="VerBerkmoes N.C."/>
            <person name="Sullivan M.B."/>
        </authorList>
    </citation>
    <scope>NUCLEOTIDE SEQUENCE [LARGE SCALE GENOMIC DNA]</scope>
</reference>
<gene>
    <name evidence="4" type="ORF">Phi10:1_gp062</name>
</gene>
<evidence type="ECO:0000256" key="1">
    <source>
        <dbReference type="ARBA" id="ARBA00022950"/>
    </source>
</evidence>
<keyword evidence="2" id="KW-1171">Viral genome ejection through host cell envelope</keyword>
<reference evidence="4 5" key="1">
    <citation type="journal article" date="2013" name="Proc. Natl. Acad. Sci. U.S.A.">
        <title>Twelve previously unknown phage genera are ubiquitous in global oceans.</title>
        <authorList>
            <person name="Holmfeldt K."/>
            <person name="Solonenko N."/>
            <person name="Shah M."/>
            <person name="Corrier K."/>
            <person name="Riemann L."/>
            <person name="Verberkmoes N.C."/>
            <person name="Sullivan M.B."/>
        </authorList>
    </citation>
    <scope>NUCLEOTIDE SEQUENCE [LARGE SCALE GENOMIC DNA]</scope>
    <source>
        <strain evidence="4">Phi10:1</strain>
    </source>
</reference>
<dbReference type="KEGG" id="vg:16796975"/>
<name>S0A2G1_9CAUD</name>
<dbReference type="Pfam" id="PF04860">
    <property type="entry name" value="Phage_portal"/>
    <property type="match status" value="1"/>
</dbReference>
<keyword evidence="1" id="KW-1188">Viral release from host cell</keyword>
<evidence type="ECO:0000256" key="2">
    <source>
        <dbReference type="ARBA" id="ARBA00023009"/>
    </source>
</evidence>
<accession>S0A2G1</accession>
<dbReference type="GeneID" id="16796975"/>
<evidence type="ECO:0000313" key="4">
    <source>
        <dbReference type="EMBL" id="AGO48403.1"/>
    </source>
</evidence>
<protein>
    <submittedName>
        <fullName evidence="4">Phage portal protein</fullName>
    </submittedName>
</protein>
<proteinExistence type="predicted"/>
<dbReference type="InterPro" id="IPR006944">
    <property type="entry name" value="Phage/GTA_portal"/>
</dbReference>
<keyword evidence="1" id="KW-0118">Viral capsid assembly</keyword>
<evidence type="ECO:0000256" key="3">
    <source>
        <dbReference type="ARBA" id="ARBA00023219"/>
    </source>
</evidence>
<evidence type="ECO:0000313" key="5">
    <source>
        <dbReference type="Proteomes" id="UP000014711"/>
    </source>
</evidence>
<keyword evidence="2" id="KW-1162">Viral penetration into host cytoplasm</keyword>
<keyword evidence="3" id="KW-0231">Viral genome packaging</keyword>
<organism evidence="4 5">
    <name type="scientific">Cellulophaga phage phi10:1</name>
    <dbReference type="NCBI Taxonomy" id="1327981"/>
    <lineage>
        <taxon>Viruses</taxon>
        <taxon>Duplodnaviria</taxon>
        <taxon>Heunggongvirae</taxon>
        <taxon>Uroviricota</taxon>
        <taxon>Caudoviricetes</taxon>
        <taxon>Assiduviridae</taxon>
        <taxon>Cebadecemvirus</taxon>
        <taxon>Cebadecemvirus phi10una</taxon>
    </lineage>
</organism>
<dbReference type="RefSeq" id="YP_008241981.1">
    <property type="nucleotide sequence ID" value="NC_021802.1"/>
</dbReference>